<sequence>MEAKTTDKLFLVGDFCISLTAVSLFGSASVGHFREKLWENGGVNGWNSNPNYRVYYYANHEEPPEVPLIWSPRLTDANLAVSLLSMVILLARVMMMYFGQMSPTFSMMYDALLGLLWIHSISSQASGDFTDPRHPSPHPWYLTRHCQNSAETACRVAQASFVVSVLAALFYSGRLIATAVASVRAYRTSRKNGYQLVSVNLKSAEEEDGPSLEDEMAKERERYLYREALSPVLAFFPEDAR</sequence>
<keyword evidence="2" id="KW-1185">Reference proteome</keyword>
<evidence type="ECO:0000313" key="2">
    <source>
        <dbReference type="Proteomes" id="UP000805649"/>
    </source>
</evidence>
<organism evidence="1 2">
    <name type="scientific">Colletotrichum truncatum</name>
    <name type="common">Anthracnose fungus</name>
    <name type="synonym">Colletotrichum capsici</name>
    <dbReference type="NCBI Taxonomy" id="5467"/>
    <lineage>
        <taxon>Eukaryota</taxon>
        <taxon>Fungi</taxon>
        <taxon>Dikarya</taxon>
        <taxon>Ascomycota</taxon>
        <taxon>Pezizomycotina</taxon>
        <taxon>Sordariomycetes</taxon>
        <taxon>Hypocreomycetidae</taxon>
        <taxon>Glomerellales</taxon>
        <taxon>Glomerellaceae</taxon>
        <taxon>Colletotrichum</taxon>
        <taxon>Colletotrichum truncatum species complex</taxon>
    </lineage>
</organism>
<dbReference type="Proteomes" id="UP000805649">
    <property type="component" value="Unassembled WGS sequence"/>
</dbReference>
<comment type="caution">
    <text evidence="1">The sequence shown here is derived from an EMBL/GenBank/DDBJ whole genome shotgun (WGS) entry which is preliminary data.</text>
</comment>
<accession>A0ACC3YVT0</accession>
<proteinExistence type="predicted"/>
<evidence type="ECO:0000313" key="1">
    <source>
        <dbReference type="EMBL" id="KAL0936043.1"/>
    </source>
</evidence>
<name>A0ACC3YVT0_COLTU</name>
<reference evidence="1 2" key="1">
    <citation type="journal article" date="2020" name="Phytopathology">
        <title>Genome Sequence Resources of Colletotrichum truncatum, C. plurivorum, C. musicola, and C. sojae: Four Species Pathogenic to Soybean (Glycine max).</title>
        <authorList>
            <person name="Rogerio F."/>
            <person name="Boufleur T.R."/>
            <person name="Ciampi-Guillardi M."/>
            <person name="Sukno S.A."/>
            <person name="Thon M.R."/>
            <person name="Massola Junior N.S."/>
            <person name="Baroncelli R."/>
        </authorList>
    </citation>
    <scope>NUCLEOTIDE SEQUENCE [LARGE SCALE GENOMIC DNA]</scope>
    <source>
        <strain evidence="1 2">CMES1059</strain>
    </source>
</reference>
<gene>
    <name evidence="1" type="ORF">CTRU02_208258</name>
</gene>
<dbReference type="EMBL" id="VUJX02000005">
    <property type="protein sequence ID" value="KAL0936043.1"/>
    <property type="molecule type" value="Genomic_DNA"/>
</dbReference>
<protein>
    <submittedName>
        <fullName evidence="1">Uncharacterized protein</fullName>
    </submittedName>
</protein>